<feature type="transmembrane region" description="Helical" evidence="5">
    <location>
        <begin position="17"/>
        <end position="37"/>
    </location>
</feature>
<evidence type="ECO:0000313" key="7">
    <source>
        <dbReference type="EMBL" id="CAD7654953.1"/>
    </source>
</evidence>
<keyword evidence="5" id="KW-0472">Membrane</keyword>
<evidence type="ECO:0000256" key="5">
    <source>
        <dbReference type="SAM" id="Phobius"/>
    </source>
</evidence>
<keyword evidence="2" id="KW-0165">Cleavage on pair of basic residues</keyword>
<keyword evidence="3" id="KW-0732">Signal</keyword>
<evidence type="ECO:0000259" key="6">
    <source>
        <dbReference type="SMART" id="SM00078"/>
    </source>
</evidence>
<evidence type="ECO:0000256" key="4">
    <source>
        <dbReference type="RuleBase" id="RU000406"/>
    </source>
</evidence>
<dbReference type="OrthoDB" id="6516696at2759"/>
<dbReference type="EMBL" id="OC923604">
    <property type="protein sequence ID" value="CAD7654953.1"/>
    <property type="molecule type" value="Genomic_DNA"/>
</dbReference>
<dbReference type="InterPro" id="IPR036438">
    <property type="entry name" value="Insulin-like_sf"/>
</dbReference>
<dbReference type="GO" id="GO:0005576">
    <property type="term" value="C:extracellular region"/>
    <property type="evidence" value="ECO:0007669"/>
    <property type="project" value="UniProtKB-SubCell"/>
</dbReference>
<dbReference type="SUPFAM" id="SSF56994">
    <property type="entry name" value="Insulin-like"/>
    <property type="match status" value="1"/>
</dbReference>
<feature type="domain" description="Insulin-like" evidence="6">
    <location>
        <begin position="21"/>
        <end position="123"/>
    </location>
</feature>
<evidence type="ECO:0000256" key="2">
    <source>
        <dbReference type="ARBA" id="ARBA00022685"/>
    </source>
</evidence>
<proteinExistence type="inferred from homology"/>
<accession>A0A7R9QQR5</accession>
<keyword evidence="4" id="KW-0964">Secreted</keyword>
<evidence type="ECO:0000256" key="1">
    <source>
        <dbReference type="ARBA" id="ARBA00009034"/>
    </source>
</evidence>
<name>A0A7R9QQR5_9ACAR</name>
<comment type="subcellular location">
    <subcellularLocation>
        <location evidence="4">Secreted</location>
    </subcellularLocation>
</comment>
<protein>
    <recommendedName>
        <fullName evidence="6">Insulin-like domain-containing protein</fullName>
    </recommendedName>
</protein>
<dbReference type="SMART" id="SM00078">
    <property type="entry name" value="IlGF"/>
    <property type="match status" value="1"/>
</dbReference>
<gene>
    <name evidence="7" type="ORF">ONB1V03_LOCUS11598</name>
</gene>
<comment type="similarity">
    <text evidence="1 4">Belongs to the insulin family.</text>
</comment>
<dbReference type="CDD" id="cd04366">
    <property type="entry name" value="IlGF_insulin_bombyxin_like"/>
    <property type="match status" value="1"/>
</dbReference>
<sequence>MYSLTIRATRVQQMAKYLSVVIVVIIVCVDVVPVLGISELWDVIRAETTGADESDYTPDSSDTSSPLINNKLFLDEKQALDMFGGHRERDGAVANNRFGRSRRGIVDECCRKPCTIKELYSYCE</sequence>
<keyword evidence="5" id="KW-1133">Transmembrane helix</keyword>
<evidence type="ECO:0000256" key="3">
    <source>
        <dbReference type="ARBA" id="ARBA00022729"/>
    </source>
</evidence>
<keyword evidence="8" id="KW-1185">Reference proteome</keyword>
<evidence type="ECO:0000313" key="8">
    <source>
        <dbReference type="Proteomes" id="UP000728032"/>
    </source>
</evidence>
<dbReference type="Proteomes" id="UP000728032">
    <property type="component" value="Unassembled WGS sequence"/>
</dbReference>
<dbReference type="PROSITE" id="PS00262">
    <property type="entry name" value="INSULIN"/>
    <property type="match status" value="1"/>
</dbReference>
<dbReference type="Pfam" id="PF00049">
    <property type="entry name" value="Insulin"/>
    <property type="match status" value="1"/>
</dbReference>
<dbReference type="GO" id="GO:0005179">
    <property type="term" value="F:hormone activity"/>
    <property type="evidence" value="ECO:0007669"/>
    <property type="project" value="InterPro"/>
</dbReference>
<dbReference type="EMBL" id="CAJPVJ010008779">
    <property type="protein sequence ID" value="CAG2172140.1"/>
    <property type="molecule type" value="Genomic_DNA"/>
</dbReference>
<dbReference type="Gene3D" id="1.10.100.10">
    <property type="entry name" value="Insulin-like"/>
    <property type="match status" value="1"/>
</dbReference>
<dbReference type="AlphaFoldDB" id="A0A7R9QQR5"/>
<dbReference type="InterPro" id="IPR016179">
    <property type="entry name" value="Insulin-like"/>
</dbReference>
<dbReference type="InterPro" id="IPR022353">
    <property type="entry name" value="Insulin_CS"/>
</dbReference>
<keyword evidence="5" id="KW-0812">Transmembrane</keyword>
<organism evidence="7">
    <name type="scientific">Oppiella nova</name>
    <dbReference type="NCBI Taxonomy" id="334625"/>
    <lineage>
        <taxon>Eukaryota</taxon>
        <taxon>Metazoa</taxon>
        <taxon>Ecdysozoa</taxon>
        <taxon>Arthropoda</taxon>
        <taxon>Chelicerata</taxon>
        <taxon>Arachnida</taxon>
        <taxon>Acari</taxon>
        <taxon>Acariformes</taxon>
        <taxon>Sarcoptiformes</taxon>
        <taxon>Oribatida</taxon>
        <taxon>Brachypylina</taxon>
        <taxon>Oppioidea</taxon>
        <taxon>Oppiidae</taxon>
        <taxon>Oppiella</taxon>
    </lineage>
</organism>
<reference evidence="7" key="1">
    <citation type="submission" date="2020-11" db="EMBL/GenBank/DDBJ databases">
        <authorList>
            <person name="Tran Van P."/>
        </authorList>
    </citation>
    <scope>NUCLEOTIDE SEQUENCE</scope>
</reference>